<evidence type="ECO:0000313" key="3">
    <source>
        <dbReference type="Proteomes" id="UP000053732"/>
    </source>
</evidence>
<feature type="region of interest" description="Disordered" evidence="1">
    <location>
        <begin position="54"/>
        <end position="80"/>
    </location>
</feature>
<evidence type="ECO:0000313" key="2">
    <source>
        <dbReference type="EMBL" id="CRL20975.1"/>
    </source>
</evidence>
<accession>A0A0G4P3Q1</accession>
<dbReference type="Proteomes" id="UP000053732">
    <property type="component" value="Unassembled WGS sequence"/>
</dbReference>
<sequence>MLVSDSQRSVFLKVNNDSEWSEHLVPARLGNYQEVLGFLVHMFRTAATMSPVQSEKISVQTHSKESSGDPYMGFDVDAEEESSDEEEVRCFCSVLLF</sequence>
<dbReference type="EMBL" id="HG793138">
    <property type="protein sequence ID" value="CRL20975.1"/>
    <property type="molecule type" value="Genomic_DNA"/>
</dbReference>
<gene>
    <name evidence="2" type="ORF">PCAMFM013_S005g000139</name>
</gene>
<dbReference type="AlphaFoldDB" id="A0A0G4P3Q1"/>
<keyword evidence="3" id="KW-1185">Reference proteome</keyword>
<organism evidence="2 3">
    <name type="scientific">Penicillium camemberti (strain FM 013)</name>
    <dbReference type="NCBI Taxonomy" id="1429867"/>
    <lineage>
        <taxon>Eukaryota</taxon>
        <taxon>Fungi</taxon>
        <taxon>Dikarya</taxon>
        <taxon>Ascomycota</taxon>
        <taxon>Pezizomycotina</taxon>
        <taxon>Eurotiomycetes</taxon>
        <taxon>Eurotiomycetidae</taxon>
        <taxon>Eurotiales</taxon>
        <taxon>Aspergillaceae</taxon>
        <taxon>Penicillium</taxon>
    </lineage>
</organism>
<reference evidence="2 3" key="1">
    <citation type="journal article" date="2014" name="Nat. Commun.">
        <title>Multiple recent horizontal transfers of a large genomic region in cheese making fungi.</title>
        <authorList>
            <person name="Cheeseman K."/>
            <person name="Ropars J."/>
            <person name="Renault P."/>
            <person name="Dupont J."/>
            <person name="Gouzy J."/>
            <person name="Branca A."/>
            <person name="Abraham A.L."/>
            <person name="Ceppi M."/>
            <person name="Conseiller E."/>
            <person name="Debuchy R."/>
            <person name="Malagnac F."/>
            <person name="Goarin A."/>
            <person name="Silar P."/>
            <person name="Lacoste S."/>
            <person name="Sallet E."/>
            <person name="Bensimon A."/>
            <person name="Giraud T."/>
            <person name="Brygoo Y."/>
        </authorList>
    </citation>
    <scope>NUCLEOTIDE SEQUENCE [LARGE SCALE GENOMIC DNA]</scope>
    <source>
        <strain evidence="3">FM 013</strain>
    </source>
</reference>
<name>A0A0G4P3Q1_PENC3</name>
<protein>
    <submittedName>
        <fullName evidence="2">Str. FM013</fullName>
    </submittedName>
</protein>
<proteinExistence type="predicted"/>
<evidence type="ECO:0000256" key="1">
    <source>
        <dbReference type="SAM" id="MobiDB-lite"/>
    </source>
</evidence>